<evidence type="ECO:0000259" key="10">
    <source>
        <dbReference type="PROSITE" id="PS51782"/>
    </source>
</evidence>
<protein>
    <recommendedName>
        <fullName evidence="8">Cell division suppressor protein YneA</fullName>
    </recommendedName>
</protein>
<evidence type="ECO:0000256" key="2">
    <source>
        <dbReference type="ARBA" id="ARBA00022618"/>
    </source>
</evidence>
<dbReference type="RefSeq" id="WP_053602903.1">
    <property type="nucleotide sequence ID" value="NZ_CP012600.1"/>
</dbReference>
<evidence type="ECO:0000313" key="11">
    <source>
        <dbReference type="EMBL" id="ALC81153.1"/>
    </source>
</evidence>
<reference evidence="12" key="1">
    <citation type="submission" date="2015-08" db="EMBL/GenBank/DDBJ databases">
        <title>Genome sequencing project for genomic taxonomy and phylogenomics of Bacillus-like bacteria.</title>
        <authorList>
            <person name="Liu B."/>
            <person name="Wang J."/>
            <person name="Zhu Y."/>
            <person name="Liu G."/>
            <person name="Chen Q."/>
            <person name="Chen Z."/>
            <person name="Lan J."/>
            <person name="Che J."/>
            <person name="Ge C."/>
            <person name="Shi H."/>
            <person name="Pan Z."/>
            <person name="Liu X."/>
        </authorList>
    </citation>
    <scope>NUCLEOTIDE SEQUENCE [LARGE SCALE GENOMIC DNA]</scope>
    <source>
        <strain evidence="12">FJAT-4402</strain>
    </source>
</reference>
<dbReference type="GO" id="GO:0051782">
    <property type="term" value="P:negative regulation of cell division"/>
    <property type="evidence" value="ECO:0007669"/>
    <property type="project" value="UniProtKB-UniRule"/>
</dbReference>
<accession>A0A0M4G7T6</accession>
<sequence>MKKESFIFFCLFAFTLCVSISFISFLGKSSSDENYVKIEVQEGDSLWNLAELMEDKQSLSKQAFIEWVTERNHLTTDSIKPGDILVLPVEKEHPSTYQLATVE</sequence>
<keyword evidence="1 8" id="KW-0963">Cytoplasm</keyword>
<dbReference type="InterPro" id="IPR018392">
    <property type="entry name" value="LysM"/>
</dbReference>
<dbReference type="HAMAP" id="MF_02014">
    <property type="entry name" value="YneA"/>
    <property type="match status" value="1"/>
</dbReference>
<dbReference type="GO" id="GO:0009432">
    <property type="term" value="P:SOS response"/>
    <property type="evidence" value="ECO:0007669"/>
    <property type="project" value="UniProtKB-UniRule"/>
</dbReference>
<dbReference type="OrthoDB" id="2679564at2"/>
<proteinExistence type="inferred from homology"/>
<comment type="subcellular location">
    <subcellularLocation>
        <location evidence="8">Cytoplasm</location>
    </subcellularLocation>
</comment>
<keyword evidence="3 8" id="KW-0227">DNA damage</keyword>
<gene>
    <name evidence="8" type="primary">yneA</name>
    <name evidence="11" type="ORF">AM592_05740</name>
</gene>
<dbReference type="Gene3D" id="3.10.350.10">
    <property type="entry name" value="LysM domain"/>
    <property type="match status" value="1"/>
</dbReference>
<keyword evidence="9" id="KW-1133">Transmembrane helix</keyword>
<name>A0A0M4G7T6_9BACI</name>
<dbReference type="STRING" id="1441095.AM592_05740"/>
<reference evidence="11 12" key="2">
    <citation type="journal article" date="2016" name="Int. J. Syst. Evol. Microbiol.">
        <title>Bacillus gobiensis sp. nov., isolated from a soil sample.</title>
        <authorList>
            <person name="Liu B."/>
            <person name="Liu G.H."/>
            <person name="Cetin S."/>
            <person name="Schumann P."/>
            <person name="Pan Z.Z."/>
            <person name="Chen Q.Q."/>
        </authorList>
    </citation>
    <scope>NUCLEOTIDE SEQUENCE [LARGE SCALE GENOMIC DNA]</scope>
    <source>
        <strain evidence="11 12">FJAT-4402</strain>
    </source>
</reference>
<evidence type="ECO:0000256" key="1">
    <source>
        <dbReference type="ARBA" id="ARBA00022490"/>
    </source>
</evidence>
<feature type="domain" description="LysM" evidence="10">
    <location>
        <begin position="36"/>
        <end position="87"/>
    </location>
</feature>
<keyword evidence="7 8" id="KW-0131">Cell cycle</keyword>
<evidence type="ECO:0000256" key="9">
    <source>
        <dbReference type="SAM" id="Phobius"/>
    </source>
</evidence>
<feature type="transmembrane region" description="Helical" evidence="9">
    <location>
        <begin position="6"/>
        <end position="27"/>
    </location>
</feature>
<dbReference type="GO" id="GO:0006281">
    <property type="term" value="P:DNA repair"/>
    <property type="evidence" value="ECO:0007669"/>
    <property type="project" value="UniProtKB-KW"/>
</dbReference>
<dbReference type="PROSITE" id="PS51782">
    <property type="entry name" value="LYSM"/>
    <property type="match status" value="1"/>
</dbReference>
<evidence type="ECO:0000256" key="7">
    <source>
        <dbReference type="ARBA" id="ARBA00023306"/>
    </source>
</evidence>
<keyword evidence="6 8" id="KW-0742">SOS response</keyword>
<evidence type="ECO:0000256" key="3">
    <source>
        <dbReference type="ARBA" id="ARBA00022763"/>
    </source>
</evidence>
<organism evidence="11 12">
    <name type="scientific">Bacillus gobiensis</name>
    <dbReference type="NCBI Taxonomy" id="1441095"/>
    <lineage>
        <taxon>Bacteria</taxon>
        <taxon>Bacillati</taxon>
        <taxon>Bacillota</taxon>
        <taxon>Bacilli</taxon>
        <taxon>Bacillales</taxon>
        <taxon>Bacillaceae</taxon>
        <taxon>Bacillus</taxon>
    </lineage>
</organism>
<keyword evidence="9" id="KW-0472">Membrane</keyword>
<keyword evidence="9" id="KW-0812">Transmembrane</keyword>
<evidence type="ECO:0000256" key="8">
    <source>
        <dbReference type="HAMAP-Rule" id="MF_02014"/>
    </source>
</evidence>
<evidence type="ECO:0000256" key="6">
    <source>
        <dbReference type="ARBA" id="ARBA00023236"/>
    </source>
</evidence>
<keyword evidence="4 8" id="KW-0234">DNA repair</keyword>
<dbReference type="GO" id="GO:0000917">
    <property type="term" value="P:division septum assembly"/>
    <property type="evidence" value="ECO:0007669"/>
    <property type="project" value="UniProtKB-KW"/>
</dbReference>
<dbReference type="PATRIC" id="fig|1441095.3.peg.1247"/>
<dbReference type="CDD" id="cd00118">
    <property type="entry name" value="LysM"/>
    <property type="match status" value="1"/>
</dbReference>
<evidence type="ECO:0000313" key="12">
    <source>
        <dbReference type="Proteomes" id="UP000067625"/>
    </source>
</evidence>
<dbReference type="InterPro" id="IPR036779">
    <property type="entry name" value="LysM_dom_sf"/>
</dbReference>
<dbReference type="Pfam" id="PF01476">
    <property type="entry name" value="LysM"/>
    <property type="match status" value="1"/>
</dbReference>
<dbReference type="EMBL" id="CP012600">
    <property type="protein sequence ID" value="ALC81153.1"/>
    <property type="molecule type" value="Genomic_DNA"/>
</dbReference>
<keyword evidence="12" id="KW-1185">Reference proteome</keyword>
<comment type="function">
    <text evidence="8">Inhibits cell division during the SOS response. Affects a later stage of the cell division protein assembly, after the assembly of the Z ring, by probably suppressing recruitment of FtsL and/or DivIC to the division machinery.</text>
</comment>
<dbReference type="InterPro" id="IPR022887">
    <property type="entry name" value="Cell_div_suppressor_YneA"/>
</dbReference>
<dbReference type="NCBIfam" id="NF010723">
    <property type="entry name" value="PRK14125.1"/>
    <property type="match status" value="1"/>
</dbReference>
<keyword evidence="5 8" id="KW-0717">Septation</keyword>
<dbReference type="AlphaFoldDB" id="A0A0M4G7T6"/>
<dbReference type="SMART" id="SM00257">
    <property type="entry name" value="LysM"/>
    <property type="match status" value="1"/>
</dbReference>
<evidence type="ECO:0000256" key="5">
    <source>
        <dbReference type="ARBA" id="ARBA00023210"/>
    </source>
</evidence>
<comment type="similarity">
    <text evidence="8">Belongs to the YneA family.</text>
</comment>
<dbReference type="Proteomes" id="UP000067625">
    <property type="component" value="Chromosome"/>
</dbReference>
<evidence type="ECO:0000256" key="4">
    <source>
        <dbReference type="ARBA" id="ARBA00023204"/>
    </source>
</evidence>
<dbReference type="GO" id="GO:0005737">
    <property type="term" value="C:cytoplasm"/>
    <property type="evidence" value="ECO:0007669"/>
    <property type="project" value="UniProtKB-SubCell"/>
</dbReference>
<keyword evidence="2 8" id="KW-0132">Cell division</keyword>